<sequence length="164" mass="18987">MKPIVLFLLIFGMWNTNSAQEKKILNILNRELKKEVKNQFKSRLFNGDTISIVKEFSIDQEKKLSFEIRMTSSYFTGTQLIKQEVPLAKLKKIGKDIQIILEAEDDSVITTVTNAKADEKTQTSKSNLFYLYMSSEQNNEKMGEELQNAFKKAGYPLIKEYWAD</sequence>
<organism evidence="1 2">
    <name type="scientific">Chryseobacterium daecheongense</name>
    <dbReference type="NCBI Taxonomy" id="192389"/>
    <lineage>
        <taxon>Bacteria</taxon>
        <taxon>Pseudomonadati</taxon>
        <taxon>Bacteroidota</taxon>
        <taxon>Flavobacteriia</taxon>
        <taxon>Flavobacteriales</taxon>
        <taxon>Weeksellaceae</taxon>
        <taxon>Chryseobacterium group</taxon>
        <taxon>Chryseobacterium</taxon>
    </lineage>
</organism>
<evidence type="ECO:0000313" key="1">
    <source>
        <dbReference type="EMBL" id="TDX90788.1"/>
    </source>
</evidence>
<proteinExistence type="predicted"/>
<accession>A0ABY2FTV6</accession>
<dbReference type="Proteomes" id="UP000295709">
    <property type="component" value="Unassembled WGS sequence"/>
</dbReference>
<keyword evidence="2" id="KW-1185">Reference proteome</keyword>
<comment type="caution">
    <text evidence="1">The sequence shown here is derived from an EMBL/GenBank/DDBJ whole genome shotgun (WGS) entry which is preliminary data.</text>
</comment>
<evidence type="ECO:0000313" key="2">
    <source>
        <dbReference type="Proteomes" id="UP000295709"/>
    </source>
</evidence>
<dbReference type="RefSeq" id="WP_134197480.1">
    <property type="nucleotide sequence ID" value="NZ_RJTX01000003.1"/>
</dbReference>
<reference evidence="1 2" key="1">
    <citation type="submission" date="2019-03" db="EMBL/GenBank/DDBJ databases">
        <title>Genomic Encyclopedia of Archaeal and Bacterial Type Strains, Phase II (KMG-II): from individual species to whole genera.</title>
        <authorList>
            <person name="Goeker M."/>
        </authorList>
    </citation>
    <scope>NUCLEOTIDE SEQUENCE [LARGE SCALE GENOMIC DNA]</scope>
    <source>
        <strain evidence="1 2">DSM 15235</strain>
    </source>
</reference>
<evidence type="ECO:0008006" key="3">
    <source>
        <dbReference type="Google" id="ProtNLM"/>
    </source>
</evidence>
<gene>
    <name evidence="1" type="ORF">BCF50_3356</name>
</gene>
<name>A0ABY2FTV6_9FLAO</name>
<protein>
    <recommendedName>
        <fullName evidence="3">DUF4252 domain-containing protein</fullName>
    </recommendedName>
</protein>
<dbReference type="EMBL" id="SOQW01000004">
    <property type="protein sequence ID" value="TDX90788.1"/>
    <property type="molecule type" value="Genomic_DNA"/>
</dbReference>